<evidence type="ECO:0000313" key="2">
    <source>
        <dbReference type="Proteomes" id="UP000664369"/>
    </source>
</evidence>
<accession>A0ABS3QQB5</accession>
<dbReference type="RefSeq" id="WP_208178694.1">
    <property type="nucleotide sequence ID" value="NZ_JAGETZ010000023.1"/>
</dbReference>
<dbReference type="EMBL" id="JAGETZ010000023">
    <property type="protein sequence ID" value="MBO2012954.1"/>
    <property type="molecule type" value="Genomic_DNA"/>
</dbReference>
<dbReference type="Proteomes" id="UP000664369">
    <property type="component" value="Unassembled WGS sequence"/>
</dbReference>
<gene>
    <name evidence="1" type="ORF">J4E00_28085</name>
</gene>
<evidence type="ECO:0000313" key="1">
    <source>
        <dbReference type="EMBL" id="MBO2012954.1"/>
    </source>
</evidence>
<organism evidence="1 2">
    <name type="scientific">Hymenobacter negativus</name>
    <dbReference type="NCBI Taxonomy" id="2795026"/>
    <lineage>
        <taxon>Bacteria</taxon>
        <taxon>Pseudomonadati</taxon>
        <taxon>Bacteroidota</taxon>
        <taxon>Cytophagia</taxon>
        <taxon>Cytophagales</taxon>
        <taxon>Hymenobacteraceae</taxon>
        <taxon>Hymenobacter</taxon>
    </lineage>
</organism>
<reference evidence="1 2" key="1">
    <citation type="submission" date="2021-03" db="EMBL/GenBank/DDBJ databases">
        <authorList>
            <person name="Kim M.K."/>
        </authorList>
    </citation>
    <scope>NUCLEOTIDE SEQUENCE [LARGE SCALE GENOMIC DNA]</scope>
    <source>
        <strain evidence="1 2">BT442</strain>
    </source>
</reference>
<comment type="caution">
    <text evidence="1">The sequence shown here is derived from an EMBL/GenBank/DDBJ whole genome shotgun (WGS) entry which is preliminary data.</text>
</comment>
<name>A0ABS3QQB5_9BACT</name>
<keyword evidence="2" id="KW-1185">Reference proteome</keyword>
<protein>
    <submittedName>
        <fullName evidence="1">Uncharacterized protein</fullName>
    </submittedName>
</protein>
<sequence>MESTLFGYSVQVWFLPEFESGRAITERIVAVLNDFLALAPDELPTIKQLLWADCRDDSENINYGFGPDTDELELRTEKYTLSGRAGGGMRS</sequence>
<proteinExistence type="predicted"/>